<organism evidence="1 2">
    <name type="scientific">Paenibacillus aestuarii</name>
    <dbReference type="NCBI Taxonomy" id="516965"/>
    <lineage>
        <taxon>Bacteria</taxon>
        <taxon>Bacillati</taxon>
        <taxon>Bacillota</taxon>
        <taxon>Bacilli</taxon>
        <taxon>Bacillales</taxon>
        <taxon>Paenibacillaceae</taxon>
        <taxon>Paenibacillus</taxon>
    </lineage>
</organism>
<proteinExistence type="predicted"/>
<gene>
    <name evidence="1" type="ORF">ACFPOG_30200</name>
</gene>
<dbReference type="RefSeq" id="WP_270880815.1">
    <property type="nucleotide sequence ID" value="NZ_JAQFVF010000038.1"/>
</dbReference>
<sequence length="61" mass="7382">MSKKSLHTKKKRSSNGQKMDWYYNELDFLEESKNQEGPETNTKSDNEIPDWYKLIEMLLKR</sequence>
<evidence type="ECO:0000313" key="2">
    <source>
        <dbReference type="Proteomes" id="UP001596044"/>
    </source>
</evidence>
<reference evidence="2" key="1">
    <citation type="journal article" date="2019" name="Int. J. Syst. Evol. Microbiol.">
        <title>The Global Catalogue of Microorganisms (GCM) 10K type strain sequencing project: providing services to taxonomists for standard genome sequencing and annotation.</title>
        <authorList>
            <consortium name="The Broad Institute Genomics Platform"/>
            <consortium name="The Broad Institute Genome Sequencing Center for Infectious Disease"/>
            <person name="Wu L."/>
            <person name="Ma J."/>
        </authorList>
    </citation>
    <scope>NUCLEOTIDE SEQUENCE [LARGE SCALE GENOMIC DNA]</scope>
    <source>
        <strain evidence="2">KACC 11904</strain>
    </source>
</reference>
<keyword evidence="2" id="KW-1185">Reference proteome</keyword>
<dbReference type="EMBL" id="JBHSMJ010000054">
    <property type="protein sequence ID" value="MFC5452481.1"/>
    <property type="molecule type" value="Genomic_DNA"/>
</dbReference>
<comment type="caution">
    <text evidence="1">The sequence shown here is derived from an EMBL/GenBank/DDBJ whole genome shotgun (WGS) entry which is preliminary data.</text>
</comment>
<name>A0ABW0KI93_9BACL</name>
<protein>
    <submittedName>
        <fullName evidence="1">Uncharacterized protein</fullName>
    </submittedName>
</protein>
<evidence type="ECO:0000313" key="1">
    <source>
        <dbReference type="EMBL" id="MFC5452481.1"/>
    </source>
</evidence>
<accession>A0ABW0KI93</accession>
<dbReference type="Proteomes" id="UP001596044">
    <property type="component" value="Unassembled WGS sequence"/>
</dbReference>